<evidence type="ECO:0000259" key="12">
    <source>
        <dbReference type="Pfam" id="PF07219"/>
    </source>
</evidence>
<evidence type="ECO:0000256" key="4">
    <source>
        <dbReference type="ARBA" id="ARBA00022475"/>
    </source>
</evidence>
<keyword evidence="6 11" id="KW-0812">Transmembrane</keyword>
<dbReference type="InterPro" id="IPR010817">
    <property type="entry name" value="HemY_N"/>
</dbReference>
<dbReference type="NCBIfam" id="TIGR00540">
    <property type="entry name" value="TPR_hemY_coli"/>
    <property type="match status" value="1"/>
</dbReference>
<dbReference type="EMBL" id="JAUYVO010000006">
    <property type="protein sequence ID" value="MDP2522943.1"/>
    <property type="molecule type" value="Genomic_DNA"/>
</dbReference>
<evidence type="ECO:0000313" key="15">
    <source>
        <dbReference type="Proteomes" id="UP001169862"/>
    </source>
</evidence>
<keyword evidence="8 11" id="KW-0472">Membrane</keyword>
<dbReference type="GeneID" id="89458006"/>
<name>A0AAW7XHV9_9GAMM</name>
<keyword evidence="9" id="KW-0627">Porphyrin biosynthesis</keyword>
<dbReference type="Proteomes" id="UP001177341">
    <property type="component" value="Unassembled WGS sequence"/>
</dbReference>
<organism evidence="13 15">
    <name type="scientific">Neptunomonas phycophila</name>
    <dbReference type="NCBI Taxonomy" id="1572645"/>
    <lineage>
        <taxon>Bacteria</taxon>
        <taxon>Pseudomonadati</taxon>
        <taxon>Pseudomonadota</taxon>
        <taxon>Gammaproteobacteria</taxon>
        <taxon>Oceanospirillales</taxon>
        <taxon>Oceanospirillaceae</taxon>
        <taxon>Neptunomonas</taxon>
    </lineage>
</organism>
<dbReference type="InterPro" id="IPR005254">
    <property type="entry name" value="Heme_biosyn_assoc_TPR_pro"/>
</dbReference>
<keyword evidence="4" id="KW-1003">Cell membrane</keyword>
<feature type="transmembrane region" description="Helical" evidence="11">
    <location>
        <begin position="42"/>
        <end position="64"/>
    </location>
</feature>
<dbReference type="SUPFAM" id="SSF48452">
    <property type="entry name" value="TPR-like"/>
    <property type="match status" value="2"/>
</dbReference>
<dbReference type="RefSeq" id="WP_075174017.1">
    <property type="nucleotide sequence ID" value="NZ_CAXHZV010000028.1"/>
</dbReference>
<dbReference type="Pfam" id="PF07219">
    <property type="entry name" value="HemY_N"/>
    <property type="match status" value="1"/>
</dbReference>
<comment type="caution">
    <text evidence="13">The sequence shown here is derived from an EMBL/GenBank/DDBJ whole genome shotgun (WGS) entry which is preliminary data.</text>
</comment>
<comment type="subcellular location">
    <subcellularLocation>
        <location evidence="2">Cell inner membrane</location>
        <topology evidence="2">Multi-pass membrane protein</topology>
    </subcellularLocation>
</comment>
<dbReference type="AlphaFoldDB" id="A0AAW7XHV9"/>
<evidence type="ECO:0000313" key="16">
    <source>
        <dbReference type="Proteomes" id="UP001177341"/>
    </source>
</evidence>
<comment type="pathway">
    <text evidence="3">Porphyrin-containing compound metabolism; protoheme biosynthesis.</text>
</comment>
<feature type="domain" description="HemY N-terminal" evidence="12">
    <location>
        <begin position="27"/>
        <end position="132"/>
    </location>
</feature>
<protein>
    <submittedName>
        <fullName evidence="13">Heme biosynthesis HemY N-terminal domain-containing protein</fullName>
    </submittedName>
</protein>
<comment type="function">
    <text evidence="1">Involved in a late step of protoheme IX synthesis.</text>
</comment>
<dbReference type="GO" id="GO:0042168">
    <property type="term" value="P:heme metabolic process"/>
    <property type="evidence" value="ECO:0007669"/>
    <property type="project" value="InterPro"/>
</dbReference>
<feature type="compositionally biased region" description="Low complexity" evidence="10">
    <location>
        <begin position="412"/>
        <end position="434"/>
    </location>
</feature>
<feature type="region of interest" description="Disordered" evidence="10">
    <location>
        <begin position="401"/>
        <end position="434"/>
    </location>
</feature>
<accession>A0AAW7XHV9</accession>
<dbReference type="GO" id="GO:0005886">
    <property type="term" value="C:plasma membrane"/>
    <property type="evidence" value="ECO:0007669"/>
    <property type="project" value="UniProtKB-SubCell"/>
</dbReference>
<keyword evidence="5" id="KW-0997">Cell inner membrane</keyword>
<evidence type="ECO:0000256" key="3">
    <source>
        <dbReference type="ARBA" id="ARBA00004744"/>
    </source>
</evidence>
<dbReference type="EMBL" id="JAUOPG010000003">
    <property type="protein sequence ID" value="MDO6453207.1"/>
    <property type="molecule type" value="Genomic_DNA"/>
</dbReference>
<evidence type="ECO:0000256" key="5">
    <source>
        <dbReference type="ARBA" id="ARBA00022519"/>
    </source>
</evidence>
<evidence type="ECO:0000256" key="1">
    <source>
        <dbReference type="ARBA" id="ARBA00002962"/>
    </source>
</evidence>
<gene>
    <name evidence="13" type="ORF">Q4490_06480</name>
    <name evidence="14" type="ORF">Q8W30_10230</name>
</gene>
<evidence type="ECO:0000256" key="8">
    <source>
        <dbReference type="ARBA" id="ARBA00023136"/>
    </source>
</evidence>
<evidence type="ECO:0000313" key="13">
    <source>
        <dbReference type="EMBL" id="MDO6453207.1"/>
    </source>
</evidence>
<dbReference type="Gene3D" id="1.25.40.10">
    <property type="entry name" value="Tetratricopeptide repeat domain"/>
    <property type="match status" value="1"/>
</dbReference>
<evidence type="ECO:0000256" key="2">
    <source>
        <dbReference type="ARBA" id="ARBA00004429"/>
    </source>
</evidence>
<evidence type="ECO:0000256" key="11">
    <source>
        <dbReference type="SAM" id="Phobius"/>
    </source>
</evidence>
<evidence type="ECO:0000256" key="10">
    <source>
        <dbReference type="SAM" id="MobiDB-lite"/>
    </source>
</evidence>
<dbReference type="InterPro" id="IPR011990">
    <property type="entry name" value="TPR-like_helical_dom_sf"/>
</dbReference>
<dbReference type="GO" id="GO:0006779">
    <property type="term" value="P:porphyrin-containing compound biosynthetic process"/>
    <property type="evidence" value="ECO:0007669"/>
    <property type="project" value="UniProtKB-KW"/>
</dbReference>
<keyword evidence="7 11" id="KW-1133">Transmembrane helix</keyword>
<reference evidence="13" key="1">
    <citation type="submission" date="2023-07" db="EMBL/GenBank/DDBJ databases">
        <title>Genome content predicts the carbon catabolic preferences of heterotrophic bacteria.</title>
        <authorList>
            <person name="Gralka M."/>
        </authorList>
    </citation>
    <scope>NUCLEOTIDE SEQUENCE</scope>
    <source>
        <strain evidence="14">5G01</strain>
        <strain evidence="13">I2M16</strain>
    </source>
</reference>
<keyword evidence="16" id="KW-1185">Reference proteome</keyword>
<dbReference type="Proteomes" id="UP001169862">
    <property type="component" value="Unassembled WGS sequence"/>
</dbReference>
<proteinExistence type="predicted"/>
<sequence>MKRLLLLLLVVLAVGAWVGEKMVQDPGYAMLAYNGTTIETSLWVLIVILVLGFAILHWLINFLLHSKMPHTRIKEWREHRRHSLAQRKTMKGLLALSEGKWWQAQRLLKQSANDAQLPLVNYLAGARAAHEQREDKAADELLQQARSAVPQAEVAIGVSQAQIQLERGEYETCLANLIRLRRLAPKNTYVLRLLKSVYVSLEDWQGLTNLLPDLRKHKVFNPAELDKLEQTCYAQLLGTALANIPAEADVETRLKALNREWDSLPNRMSQDELIVRQYVELLIEARSEEKAESFLRTKIKKEWDEGLVRLYGRVQAPDAHKQLEVAKGWLKKHPDSASLKLTLGRISMRNEHWGKAVDYLEESLALEKSPETYSELTRLLTHLGDNERSLSIMQDGMELMSTDLPPLPLPQSDTTADTESSSAAPEAAPAESKA</sequence>
<evidence type="ECO:0000256" key="7">
    <source>
        <dbReference type="ARBA" id="ARBA00022989"/>
    </source>
</evidence>
<evidence type="ECO:0000313" key="14">
    <source>
        <dbReference type="EMBL" id="MDP2522943.1"/>
    </source>
</evidence>
<evidence type="ECO:0000256" key="6">
    <source>
        <dbReference type="ARBA" id="ARBA00022692"/>
    </source>
</evidence>
<evidence type="ECO:0000256" key="9">
    <source>
        <dbReference type="ARBA" id="ARBA00023244"/>
    </source>
</evidence>